<name>A0A6A5AWT6_APHAT</name>
<organism evidence="2 3">
    <name type="scientific">Aphanomyces astaci</name>
    <name type="common">Crayfish plague agent</name>
    <dbReference type="NCBI Taxonomy" id="112090"/>
    <lineage>
        <taxon>Eukaryota</taxon>
        <taxon>Sar</taxon>
        <taxon>Stramenopiles</taxon>
        <taxon>Oomycota</taxon>
        <taxon>Saprolegniomycetes</taxon>
        <taxon>Saprolegniales</taxon>
        <taxon>Verrucalvaceae</taxon>
        <taxon>Aphanomyces</taxon>
    </lineage>
</organism>
<evidence type="ECO:0000313" key="2">
    <source>
        <dbReference type="EMBL" id="KAF0776237.1"/>
    </source>
</evidence>
<dbReference type="EMBL" id="VJMI01000131">
    <property type="protein sequence ID" value="KAF0776237.1"/>
    <property type="molecule type" value="Genomic_DNA"/>
</dbReference>
<reference evidence="2 3" key="1">
    <citation type="submission" date="2019-06" db="EMBL/GenBank/DDBJ databases">
        <title>Genomics analysis of Aphanomyces spp. identifies a new class of oomycete effector associated with host adaptation.</title>
        <authorList>
            <person name="Gaulin E."/>
        </authorList>
    </citation>
    <scope>NUCLEOTIDE SEQUENCE [LARGE SCALE GENOMIC DNA]</scope>
    <source>
        <strain evidence="2 3">E</strain>
    </source>
</reference>
<evidence type="ECO:0000313" key="3">
    <source>
        <dbReference type="Proteomes" id="UP000469452"/>
    </source>
</evidence>
<gene>
    <name evidence="2" type="ORF">AaE_000063</name>
</gene>
<evidence type="ECO:0000256" key="1">
    <source>
        <dbReference type="SAM" id="MobiDB-lite"/>
    </source>
</evidence>
<comment type="caution">
    <text evidence="2">The sequence shown here is derived from an EMBL/GenBank/DDBJ whole genome shotgun (WGS) entry which is preliminary data.</text>
</comment>
<dbReference type="Proteomes" id="UP000469452">
    <property type="component" value="Unassembled WGS sequence"/>
</dbReference>
<protein>
    <submittedName>
        <fullName evidence="2">Uncharacterized protein</fullName>
    </submittedName>
</protein>
<accession>A0A6A5AWT6</accession>
<proteinExistence type="predicted"/>
<feature type="compositionally biased region" description="Basic and acidic residues" evidence="1">
    <location>
        <begin position="85"/>
        <end position="99"/>
    </location>
</feature>
<sequence>MDALIGIADTYMFVESGVSSLHLMSEDDVMVVFDRAFDVLMYNNPDGNVAGYGSNQIQPDYAQECLYTTVARVLAPANASKRKRADAADDDKPTKSHPK</sequence>
<feature type="region of interest" description="Disordered" evidence="1">
    <location>
        <begin position="77"/>
        <end position="99"/>
    </location>
</feature>
<dbReference type="AlphaFoldDB" id="A0A6A5AWT6"/>
<feature type="non-terminal residue" evidence="2">
    <location>
        <position position="99"/>
    </location>
</feature>